<accession>C8XCM3</accession>
<keyword evidence="2" id="KW-1185">Reference proteome</keyword>
<evidence type="ECO:0000313" key="1">
    <source>
        <dbReference type="EMBL" id="ACV77588.1"/>
    </source>
</evidence>
<protein>
    <recommendedName>
        <fullName evidence="3">Transcriptional regulator, AbiEi antitoxin, Type IV TA system</fullName>
    </recommendedName>
</protein>
<dbReference type="eggNOG" id="COG5340">
    <property type="taxonomic scope" value="Bacteria"/>
</dbReference>
<dbReference type="Proteomes" id="UP000002218">
    <property type="component" value="Chromosome"/>
</dbReference>
<dbReference type="AlphaFoldDB" id="C8XCM3"/>
<dbReference type="EMBL" id="CP001737">
    <property type="protein sequence ID" value="ACV77588.1"/>
    <property type="molecule type" value="Genomic_DNA"/>
</dbReference>
<dbReference type="HOGENOM" id="CLU_052626_4_1_11"/>
<organism evidence="1 2">
    <name type="scientific">Nakamurella multipartita (strain ATCC 700099 / DSM 44233 / CIP 104796 / JCM 9543 / NBRC 105858 / Y-104)</name>
    <name type="common">Microsphaera multipartita</name>
    <dbReference type="NCBI Taxonomy" id="479431"/>
    <lineage>
        <taxon>Bacteria</taxon>
        <taxon>Bacillati</taxon>
        <taxon>Actinomycetota</taxon>
        <taxon>Actinomycetes</taxon>
        <taxon>Nakamurellales</taxon>
        <taxon>Nakamurellaceae</taxon>
        <taxon>Nakamurella</taxon>
    </lineage>
</organism>
<dbReference type="OrthoDB" id="5517693at2"/>
<dbReference type="STRING" id="479431.Namu_1181"/>
<dbReference type="KEGG" id="nml:Namu_1181"/>
<name>C8XCM3_NAKMY</name>
<sequence length="267" mass="29591">MTLTPRERHLLAIDAALLQANERSVLSHRSAAYRHGIDLRQPPPGAVEVTNPDGHAGHRRAGLHTYCAVLEPDEIVMMGRHRVTSVARTLVDLGRSRPFEEAVVATDHALVRALVTRAELTTAVARASRRPGVCAADRAVRFADGRAGSVGESASRVLIDQQSLPRPELQLAIHGRGGQVFAHCDFGWPEHRTVGEFDGAHKYGRLLRPGEPPGDRIFAEKVREDKIRELGWHVVRWTWSDLSDPRALADRIRRAFDVGAAQHQARR</sequence>
<evidence type="ECO:0000313" key="2">
    <source>
        <dbReference type="Proteomes" id="UP000002218"/>
    </source>
</evidence>
<proteinExistence type="predicted"/>
<reference evidence="1 2" key="2">
    <citation type="journal article" date="2010" name="Stand. Genomic Sci.">
        <title>Complete genome sequence of Nakamurella multipartita type strain (Y-104).</title>
        <authorList>
            <person name="Tice H."/>
            <person name="Mayilraj S."/>
            <person name="Sims D."/>
            <person name="Lapidus A."/>
            <person name="Nolan M."/>
            <person name="Lucas S."/>
            <person name="Glavina Del Rio T."/>
            <person name="Copeland A."/>
            <person name="Cheng J.F."/>
            <person name="Meincke L."/>
            <person name="Bruce D."/>
            <person name="Goodwin L."/>
            <person name="Pitluck S."/>
            <person name="Ivanova N."/>
            <person name="Mavromatis K."/>
            <person name="Ovchinnikova G."/>
            <person name="Pati A."/>
            <person name="Chen A."/>
            <person name="Palaniappan K."/>
            <person name="Land M."/>
            <person name="Hauser L."/>
            <person name="Chang Y.J."/>
            <person name="Jeffries C.D."/>
            <person name="Detter J.C."/>
            <person name="Brettin T."/>
            <person name="Rohde M."/>
            <person name="Goker M."/>
            <person name="Bristow J."/>
            <person name="Eisen J.A."/>
            <person name="Markowitz V."/>
            <person name="Hugenholtz P."/>
            <person name="Kyrpides N.C."/>
            <person name="Klenk H.P."/>
            <person name="Chen F."/>
        </authorList>
    </citation>
    <scope>NUCLEOTIDE SEQUENCE [LARGE SCALE GENOMIC DNA]</scope>
    <source>
        <strain evidence="2">ATCC 700099 / DSM 44233 / CIP 104796 / JCM 9543 / NBRC 105858 / Y-104</strain>
    </source>
</reference>
<gene>
    <name evidence="1" type="ordered locus">Namu_1181</name>
</gene>
<dbReference type="InParanoid" id="C8XCM3"/>
<dbReference type="RefSeq" id="WP_015746502.1">
    <property type="nucleotide sequence ID" value="NC_013235.1"/>
</dbReference>
<reference evidence="2" key="1">
    <citation type="submission" date="2009-09" db="EMBL/GenBank/DDBJ databases">
        <title>The complete genome of Nakamurella multipartita DSM 44233.</title>
        <authorList>
            <consortium name="US DOE Joint Genome Institute (JGI-PGF)"/>
            <person name="Lucas S."/>
            <person name="Copeland A."/>
            <person name="Lapidus A."/>
            <person name="Glavina del Rio T."/>
            <person name="Dalin E."/>
            <person name="Tice H."/>
            <person name="Bruce D."/>
            <person name="Goodwin L."/>
            <person name="Pitluck S."/>
            <person name="Kyrpides N."/>
            <person name="Mavromatis K."/>
            <person name="Ivanova N."/>
            <person name="Ovchinnikova G."/>
            <person name="Sims D."/>
            <person name="Meincke L."/>
            <person name="Brettin T."/>
            <person name="Detter J.C."/>
            <person name="Han C."/>
            <person name="Larimer F."/>
            <person name="Land M."/>
            <person name="Hauser L."/>
            <person name="Markowitz V."/>
            <person name="Cheng J.-F."/>
            <person name="Hugenholtz P."/>
            <person name="Woyke T."/>
            <person name="Wu D."/>
            <person name="Klenk H.-P."/>
            <person name="Eisen J.A."/>
        </authorList>
    </citation>
    <scope>NUCLEOTIDE SEQUENCE [LARGE SCALE GENOMIC DNA]</scope>
    <source>
        <strain evidence="2">ATCC 700099 / DSM 44233 / CIP 104796 / JCM 9543 / NBRC 105858 / Y-104</strain>
    </source>
</reference>
<evidence type="ECO:0008006" key="3">
    <source>
        <dbReference type="Google" id="ProtNLM"/>
    </source>
</evidence>